<organism evidence="1 2">
    <name type="scientific">Entomomonas asaccharolytica</name>
    <dbReference type="NCBI Taxonomy" id="2785331"/>
    <lineage>
        <taxon>Bacteria</taxon>
        <taxon>Pseudomonadati</taxon>
        <taxon>Pseudomonadota</taxon>
        <taxon>Gammaproteobacteria</taxon>
        <taxon>Pseudomonadales</taxon>
        <taxon>Pseudomonadaceae</taxon>
        <taxon>Entomomonas</taxon>
    </lineage>
</organism>
<evidence type="ECO:0000313" key="1">
    <source>
        <dbReference type="EMBL" id="QQP85053.1"/>
    </source>
</evidence>
<proteinExistence type="predicted"/>
<evidence type="ECO:0000313" key="2">
    <source>
        <dbReference type="Proteomes" id="UP000595278"/>
    </source>
</evidence>
<reference evidence="1 2" key="1">
    <citation type="submission" date="2021-01" db="EMBL/GenBank/DDBJ databases">
        <title>Entomomonas sp. F2A isolated from a house cricket (Acheta domesticus).</title>
        <authorList>
            <person name="Spergser J."/>
            <person name="Busse H.-J."/>
        </authorList>
    </citation>
    <scope>NUCLEOTIDE SEQUENCE [LARGE SCALE GENOMIC DNA]</scope>
    <source>
        <strain evidence="1 2">F2A</strain>
    </source>
</reference>
<keyword evidence="2" id="KW-1185">Reference proteome</keyword>
<gene>
    <name evidence="1" type="ORF">JHT90_11750</name>
</gene>
<dbReference type="EMBL" id="CP067393">
    <property type="protein sequence ID" value="QQP85053.1"/>
    <property type="molecule type" value="Genomic_DNA"/>
</dbReference>
<sequence>MARNNRNQNQAPPPRWTVDNYDRRDRLIDAQLASFPNLINTYREFVDNIHLQGMSPRAAVDALGTDANLECLDRRYDAWSIRLSQSLRVTFRIVDNNTVHLQHAGSHY</sequence>
<name>A0A974RWC5_9GAMM</name>
<dbReference type="RefSeq" id="WP_201091179.1">
    <property type="nucleotide sequence ID" value="NZ_CP067393.1"/>
</dbReference>
<dbReference type="AlphaFoldDB" id="A0A974RWC5"/>
<dbReference type="KEGG" id="eaz:JHT90_11750"/>
<accession>A0A974RWC5</accession>
<protein>
    <submittedName>
        <fullName evidence="1">Uncharacterized protein</fullName>
    </submittedName>
</protein>
<dbReference type="Proteomes" id="UP000595278">
    <property type="component" value="Chromosome"/>
</dbReference>